<dbReference type="InterPro" id="IPR050164">
    <property type="entry name" value="Peptidase_C19"/>
</dbReference>
<dbReference type="InterPro" id="IPR018200">
    <property type="entry name" value="USP_CS"/>
</dbReference>
<reference evidence="12" key="1">
    <citation type="submission" date="2021-11" db="EMBL/GenBank/DDBJ databases">
        <authorList>
            <consortium name="Genoscope - CEA"/>
            <person name="William W."/>
        </authorList>
    </citation>
    <scope>NUCLEOTIDE SEQUENCE</scope>
</reference>
<evidence type="ECO:0000256" key="4">
    <source>
        <dbReference type="ARBA" id="ARBA00012759"/>
    </source>
</evidence>
<keyword evidence="5" id="KW-0645">Protease</keyword>
<name>A0A8J2SYG1_9STRA</name>
<dbReference type="AlphaFoldDB" id="A0A8J2SYG1"/>
<feature type="region of interest" description="Disordered" evidence="10">
    <location>
        <begin position="749"/>
        <end position="769"/>
    </location>
</feature>
<dbReference type="SUPFAM" id="SSF54001">
    <property type="entry name" value="Cysteine proteinases"/>
    <property type="match status" value="1"/>
</dbReference>
<dbReference type="Proteomes" id="UP000789595">
    <property type="component" value="Unassembled WGS sequence"/>
</dbReference>
<keyword evidence="13" id="KW-1185">Reference proteome</keyword>
<dbReference type="GO" id="GO:0005829">
    <property type="term" value="C:cytosol"/>
    <property type="evidence" value="ECO:0007669"/>
    <property type="project" value="TreeGrafter"/>
</dbReference>
<dbReference type="EC" id="3.4.19.12" evidence="4"/>
<dbReference type="EMBL" id="CAKKNE010000005">
    <property type="protein sequence ID" value="CAH0377506.1"/>
    <property type="molecule type" value="Genomic_DNA"/>
</dbReference>
<keyword evidence="7" id="KW-0378">Hydrolase</keyword>
<feature type="region of interest" description="Disordered" evidence="10">
    <location>
        <begin position="1126"/>
        <end position="1167"/>
    </location>
</feature>
<feature type="compositionally biased region" description="Low complexity" evidence="10">
    <location>
        <begin position="387"/>
        <end position="397"/>
    </location>
</feature>
<evidence type="ECO:0000256" key="5">
    <source>
        <dbReference type="ARBA" id="ARBA00022670"/>
    </source>
</evidence>
<comment type="subcellular location">
    <subcellularLocation>
        <location evidence="2">Nucleus</location>
    </subcellularLocation>
</comment>
<evidence type="ECO:0000256" key="6">
    <source>
        <dbReference type="ARBA" id="ARBA00022786"/>
    </source>
</evidence>
<feature type="region of interest" description="Disordered" evidence="10">
    <location>
        <begin position="371"/>
        <end position="406"/>
    </location>
</feature>
<dbReference type="PANTHER" id="PTHR24006:SF722">
    <property type="entry name" value="UBIQUITIN CARBOXYL-TERMINAL HYDROLASE 48"/>
    <property type="match status" value="1"/>
</dbReference>
<evidence type="ECO:0000256" key="10">
    <source>
        <dbReference type="SAM" id="MobiDB-lite"/>
    </source>
</evidence>
<feature type="domain" description="USP" evidence="11">
    <location>
        <begin position="71"/>
        <end position="365"/>
    </location>
</feature>
<dbReference type="Gene3D" id="3.90.70.10">
    <property type="entry name" value="Cysteine proteinases"/>
    <property type="match status" value="1"/>
</dbReference>
<evidence type="ECO:0000256" key="9">
    <source>
        <dbReference type="ARBA" id="ARBA00023242"/>
    </source>
</evidence>
<evidence type="ECO:0000256" key="1">
    <source>
        <dbReference type="ARBA" id="ARBA00000707"/>
    </source>
</evidence>
<evidence type="ECO:0000313" key="13">
    <source>
        <dbReference type="Proteomes" id="UP000789595"/>
    </source>
</evidence>
<comment type="caution">
    <text evidence="12">The sequence shown here is derived from an EMBL/GenBank/DDBJ whole genome shotgun (WGS) entry which is preliminary data.</text>
</comment>
<dbReference type="PROSITE" id="PS50235">
    <property type="entry name" value="USP_3"/>
    <property type="match status" value="1"/>
</dbReference>
<proteinExistence type="inferred from homology"/>
<dbReference type="GO" id="GO:0016579">
    <property type="term" value="P:protein deubiquitination"/>
    <property type="evidence" value="ECO:0007669"/>
    <property type="project" value="InterPro"/>
</dbReference>
<evidence type="ECO:0000256" key="3">
    <source>
        <dbReference type="ARBA" id="ARBA00009085"/>
    </source>
</evidence>
<dbReference type="InterPro" id="IPR001394">
    <property type="entry name" value="Peptidase_C19_UCH"/>
</dbReference>
<organism evidence="12 13">
    <name type="scientific">Pelagomonas calceolata</name>
    <dbReference type="NCBI Taxonomy" id="35677"/>
    <lineage>
        <taxon>Eukaryota</taxon>
        <taxon>Sar</taxon>
        <taxon>Stramenopiles</taxon>
        <taxon>Ochrophyta</taxon>
        <taxon>Pelagophyceae</taxon>
        <taxon>Pelagomonadales</taxon>
        <taxon>Pelagomonadaceae</taxon>
        <taxon>Pelagomonas</taxon>
    </lineage>
</organism>
<comment type="catalytic activity">
    <reaction evidence="1">
        <text>Thiol-dependent hydrolysis of ester, thioester, amide, peptide and isopeptide bonds formed by the C-terminal Gly of ubiquitin (a 76-residue protein attached to proteins as an intracellular targeting signal).</text>
        <dbReference type="EC" id="3.4.19.12"/>
    </reaction>
</comment>
<evidence type="ECO:0000259" key="11">
    <source>
        <dbReference type="PROSITE" id="PS50235"/>
    </source>
</evidence>
<dbReference type="PANTHER" id="PTHR24006">
    <property type="entry name" value="UBIQUITIN CARBOXYL-TERMINAL HYDROLASE"/>
    <property type="match status" value="1"/>
</dbReference>
<comment type="similarity">
    <text evidence="3">Belongs to the peptidase C19 family.</text>
</comment>
<evidence type="ECO:0000256" key="2">
    <source>
        <dbReference type="ARBA" id="ARBA00004123"/>
    </source>
</evidence>
<dbReference type="PROSITE" id="PS00973">
    <property type="entry name" value="USP_2"/>
    <property type="match status" value="1"/>
</dbReference>
<protein>
    <recommendedName>
        <fullName evidence="4">ubiquitinyl hydrolase 1</fullName>
        <ecNumber evidence="4">3.4.19.12</ecNumber>
    </recommendedName>
</protein>
<evidence type="ECO:0000256" key="8">
    <source>
        <dbReference type="ARBA" id="ARBA00022807"/>
    </source>
</evidence>
<evidence type="ECO:0000256" key="7">
    <source>
        <dbReference type="ARBA" id="ARBA00022801"/>
    </source>
</evidence>
<dbReference type="GO" id="GO:0004843">
    <property type="term" value="F:cysteine-type deubiquitinase activity"/>
    <property type="evidence" value="ECO:0007669"/>
    <property type="project" value="UniProtKB-EC"/>
</dbReference>
<dbReference type="InterPro" id="IPR038765">
    <property type="entry name" value="Papain-like_cys_pep_sf"/>
</dbReference>
<accession>A0A8J2SYG1</accession>
<dbReference type="InterPro" id="IPR028889">
    <property type="entry name" value="USP"/>
</dbReference>
<dbReference type="OrthoDB" id="289038at2759"/>
<dbReference type="GO" id="GO:0005634">
    <property type="term" value="C:nucleus"/>
    <property type="evidence" value="ECO:0007669"/>
    <property type="project" value="UniProtKB-SubCell"/>
</dbReference>
<sequence length="1167" mass="126500">MEALKTCEPCARKDHKTSKTSKKNCGANCLCVYGLGEQIRNAANPVWGEAKGLLAVLGDNPNDNVRGDVPAGLRNLGATCYLGSLVQVLYHNAAFRDALYRTPTAQRSDAEETVVSALQKIFADLEVGERSSCDVNVLTDLLGLEVSVQQDPQEFGKLFMAKVEECVGDDTFVADVFRGQQTYETTCSECHNVTERAADFDELEVALRGQSSVGDCVRCHFNPESLEGDNQYHCERCGKKVDAERRLKIVKAPPVLQVQLLRYVYDRVTWEKKKLRDAIETTASIKIDENGASVDYDLCALVLHRGESAHGGHYVARCKDWRTSKWHQFDDDSVTAFSAPDEFLGDKKKKPPRSSESYMLAYVRRRWFEARQGLNTQPPPKKRRGARQPARQPAAQPAAPPESAKNHVENLDAEHAASKADWTEGKEGLEASVRRRREAYERLFGGSNAATPARTSSDGVVPEFAGDIALLETDALEAWVAGVKPKGAAKAGAADADGVVNMAEDSDDDATAVVNGGGVVWADPDAGEMPAETGALPWVKRLVRAPRLCEHNCLRPAELHHFKVLRQDVYDAVVADLFGDEPPSIDTPLNAHNGFCRQCAAADAGERANATAEYDRRRALLARLQASAASVSPNGTRVVAKQFLAELKKMDVPTTSHGVLSGSDVDCNAKIKCPHGLLKPRCNPKPLRVDEELWREVQARFPRSTQLVWDAPACVDCAGTQEQRKEQRQLRDGELDACPALGALLERAAPAPKRRGSSTRNQPAPPSVDDAAAAFGVLAPAAPADAARPRTARAWIAAADAEADMPAFRLVPRFWLARWRAYHRLHGPRPGAFGDAAAQLVWAPLWLDRLLRLAGPGAPDATRRRGDDAAAVAEAIEAAREVDTVVYDCVRGNPDESAATSALDAFDEAHRGRDASYEAVSEDEYAGLCAHYDDATPGGALRVYADPDGWRVADRVCDDGARQAVERHCAARDEYDEAPIRVCKLGASDSPPAADVLDDAFDDDIAVAVERGDSRRRSRRSSRAPAARTFETVRLGSEDRVGLLLLKLCEAFPEMMDGGKKRKNAAAKAIILLARGGGELDAALTLRQSGVRARDALYARIVDVADEVPGAATLDELVFYAADAKAPPHAGKRGKAEREAETGFAGTLLGGGAPAPSREEEESSQEV</sequence>
<dbReference type="GO" id="GO:0006508">
    <property type="term" value="P:proteolysis"/>
    <property type="evidence" value="ECO:0007669"/>
    <property type="project" value="UniProtKB-KW"/>
</dbReference>
<evidence type="ECO:0000313" key="12">
    <source>
        <dbReference type="EMBL" id="CAH0377506.1"/>
    </source>
</evidence>
<dbReference type="Pfam" id="PF00443">
    <property type="entry name" value="UCH"/>
    <property type="match status" value="1"/>
</dbReference>
<keyword evidence="8" id="KW-0788">Thiol protease</keyword>
<keyword evidence="9" id="KW-0539">Nucleus</keyword>
<keyword evidence="6" id="KW-0833">Ubl conjugation pathway</keyword>
<gene>
    <name evidence="12" type="ORF">PECAL_5P20410</name>
</gene>